<dbReference type="InterPro" id="IPR050062">
    <property type="entry name" value="Pro-tRNA_synthetase"/>
</dbReference>
<dbReference type="InterPro" id="IPR036621">
    <property type="entry name" value="Anticodon-bd_dom_sf"/>
</dbReference>
<dbReference type="EMBL" id="BMAT01005794">
    <property type="protein sequence ID" value="GFR99835.1"/>
    <property type="molecule type" value="Genomic_DNA"/>
</dbReference>
<comment type="caution">
    <text evidence="2">The sequence shown here is derived from an EMBL/GenBank/DDBJ whole genome shotgun (WGS) entry which is preliminary data.</text>
</comment>
<dbReference type="PANTHER" id="PTHR42753">
    <property type="entry name" value="MITOCHONDRIAL RIBOSOME PROTEIN L39/PROLYL-TRNA LIGASE FAMILY MEMBER"/>
    <property type="match status" value="1"/>
</dbReference>
<dbReference type="Gene3D" id="3.40.50.800">
    <property type="entry name" value="Anticodon-binding domain"/>
    <property type="match status" value="1"/>
</dbReference>
<dbReference type="AlphaFoldDB" id="A0AAV4HQV4"/>
<organism evidence="2 3">
    <name type="scientific">Elysia marginata</name>
    <dbReference type="NCBI Taxonomy" id="1093978"/>
    <lineage>
        <taxon>Eukaryota</taxon>
        <taxon>Metazoa</taxon>
        <taxon>Spiralia</taxon>
        <taxon>Lophotrochozoa</taxon>
        <taxon>Mollusca</taxon>
        <taxon>Gastropoda</taxon>
        <taxon>Heterobranchia</taxon>
        <taxon>Euthyneura</taxon>
        <taxon>Panpulmonata</taxon>
        <taxon>Sacoglossa</taxon>
        <taxon>Placobranchoidea</taxon>
        <taxon>Plakobranchidae</taxon>
        <taxon>Elysia</taxon>
    </lineage>
</organism>
<keyword evidence="3" id="KW-1185">Reference proteome</keyword>
<accession>A0AAV4HQV4</accession>
<dbReference type="Gene3D" id="3.30.930.10">
    <property type="entry name" value="Bira Bifunctional Protein, Domain 2"/>
    <property type="match status" value="1"/>
</dbReference>
<proteinExistence type="predicted"/>
<evidence type="ECO:0000259" key="1">
    <source>
        <dbReference type="Pfam" id="PF03129"/>
    </source>
</evidence>
<name>A0AAV4HQV4_9GAST</name>
<keyword evidence="2" id="KW-0436">Ligase</keyword>
<dbReference type="GO" id="GO:0004827">
    <property type="term" value="F:proline-tRNA ligase activity"/>
    <property type="evidence" value="ECO:0007669"/>
    <property type="project" value="TreeGrafter"/>
</dbReference>
<dbReference type="GO" id="GO:0006433">
    <property type="term" value="P:prolyl-tRNA aminoacylation"/>
    <property type="evidence" value="ECO:0007669"/>
    <property type="project" value="TreeGrafter"/>
</dbReference>
<dbReference type="PANTHER" id="PTHR42753:SF10">
    <property type="entry name" value="PROLINE--TRNA LIGASE, MITOCHONDRIAL-RELATED"/>
    <property type="match status" value="1"/>
</dbReference>
<dbReference type="InterPro" id="IPR045864">
    <property type="entry name" value="aa-tRNA-synth_II/BPL/LPL"/>
</dbReference>
<feature type="domain" description="Anticodon-binding" evidence="1">
    <location>
        <begin position="47"/>
        <end position="143"/>
    </location>
</feature>
<sequence length="150" mass="16730">MDSDGSTMIDFHMGCFGLGITRILQATVEALSTETGIRWPSLIAPHQIYIIPKKDGSRGEDYMTAAESLSDTLTQMHHLRGEVVIDDRMNLTIGRRQVDADRLGYPHTIILGVKALESPAQYEVVKTATRETTFMSLEQLMSFADQIQTI</sequence>
<dbReference type="GO" id="GO:0005739">
    <property type="term" value="C:mitochondrion"/>
    <property type="evidence" value="ECO:0007669"/>
    <property type="project" value="TreeGrafter"/>
</dbReference>
<evidence type="ECO:0000313" key="3">
    <source>
        <dbReference type="Proteomes" id="UP000762676"/>
    </source>
</evidence>
<dbReference type="Pfam" id="PF03129">
    <property type="entry name" value="HGTP_anticodon"/>
    <property type="match status" value="1"/>
</dbReference>
<dbReference type="Proteomes" id="UP000762676">
    <property type="component" value="Unassembled WGS sequence"/>
</dbReference>
<dbReference type="SUPFAM" id="SSF52954">
    <property type="entry name" value="Class II aaRS ABD-related"/>
    <property type="match status" value="1"/>
</dbReference>
<evidence type="ECO:0000313" key="2">
    <source>
        <dbReference type="EMBL" id="GFR99835.1"/>
    </source>
</evidence>
<dbReference type="InterPro" id="IPR004154">
    <property type="entry name" value="Anticodon-bd"/>
</dbReference>
<gene>
    <name evidence="2" type="ORF">ElyMa_002802000</name>
</gene>
<reference evidence="2 3" key="1">
    <citation type="journal article" date="2021" name="Elife">
        <title>Chloroplast acquisition without the gene transfer in kleptoplastic sea slugs, Plakobranchus ocellatus.</title>
        <authorList>
            <person name="Maeda T."/>
            <person name="Takahashi S."/>
            <person name="Yoshida T."/>
            <person name="Shimamura S."/>
            <person name="Takaki Y."/>
            <person name="Nagai Y."/>
            <person name="Toyoda A."/>
            <person name="Suzuki Y."/>
            <person name="Arimoto A."/>
            <person name="Ishii H."/>
            <person name="Satoh N."/>
            <person name="Nishiyama T."/>
            <person name="Hasebe M."/>
            <person name="Maruyama T."/>
            <person name="Minagawa J."/>
            <person name="Obokata J."/>
            <person name="Shigenobu S."/>
        </authorList>
    </citation>
    <scope>NUCLEOTIDE SEQUENCE [LARGE SCALE GENOMIC DNA]</scope>
</reference>
<protein>
    <submittedName>
        <fullName evidence="2">Proline--tRNA ligase</fullName>
    </submittedName>
</protein>